<evidence type="ECO:0000313" key="2">
    <source>
        <dbReference type="Proteomes" id="UP001281024"/>
    </source>
</evidence>
<evidence type="ECO:0000313" key="1">
    <source>
        <dbReference type="EMBL" id="MDV7715475.1"/>
    </source>
</evidence>
<dbReference type="RefSeq" id="WP_002818354.1">
    <property type="nucleotide sequence ID" value="NZ_CP027431.1"/>
</dbReference>
<accession>A0A483B900</accession>
<dbReference type="AlphaFoldDB" id="A0A483B900"/>
<gene>
    <name evidence="1" type="ORF">GA838_06940</name>
</gene>
<reference evidence="1" key="1">
    <citation type="submission" date="2019-10" db="EMBL/GenBank/DDBJ databases">
        <title>Malate fermentation in French cider.</title>
        <authorList>
            <person name="Cousin F.J."/>
            <person name="Medina Fernandez S."/>
            <person name="Misery B."/>
            <person name="Laplace J.-M."/>
            <person name="Cretenet M."/>
        </authorList>
    </citation>
    <scope>NUCLEOTIDE SEQUENCE</scope>
    <source>
        <strain evidence="1">UCMA15129</strain>
    </source>
</reference>
<name>A0A483B900_OENOE</name>
<organism evidence="1 2">
    <name type="scientific">Oenococcus oeni</name>
    <name type="common">Leuconostoc oenos</name>
    <dbReference type="NCBI Taxonomy" id="1247"/>
    <lineage>
        <taxon>Bacteria</taxon>
        <taxon>Bacillati</taxon>
        <taxon>Bacillota</taxon>
        <taxon>Bacilli</taxon>
        <taxon>Lactobacillales</taxon>
        <taxon>Lactobacillaceae</taxon>
        <taxon>Oenococcus</taxon>
    </lineage>
</organism>
<dbReference type="GeneID" id="75065357"/>
<sequence length="92" mass="10618">MKIFKIICMYIVNLLILATVTLPNHKNIVTVVCQQFSKNTIIPGIWLALVVLILFLLADRLNKKDSNDIYFNRLRSIMMLLIFVSLATSIFF</sequence>
<proteinExistence type="predicted"/>
<dbReference type="EMBL" id="WERV01000005">
    <property type="protein sequence ID" value="MDV7715475.1"/>
    <property type="molecule type" value="Genomic_DNA"/>
</dbReference>
<dbReference type="Proteomes" id="UP001281024">
    <property type="component" value="Unassembled WGS sequence"/>
</dbReference>
<comment type="caution">
    <text evidence="1">The sequence shown here is derived from an EMBL/GenBank/DDBJ whole genome shotgun (WGS) entry which is preliminary data.</text>
</comment>
<protein>
    <submittedName>
        <fullName evidence="1">Uncharacterized protein</fullName>
    </submittedName>
</protein>